<dbReference type="Gene3D" id="3.40.50.1820">
    <property type="entry name" value="alpha/beta hydrolase"/>
    <property type="match status" value="1"/>
</dbReference>
<name>A0A3S3SSL4_9SPHI</name>
<evidence type="ECO:0000313" key="2">
    <source>
        <dbReference type="EMBL" id="RWU04944.1"/>
    </source>
</evidence>
<comment type="caution">
    <text evidence="2">The sequence shown here is derived from an EMBL/GenBank/DDBJ whole genome shotgun (WGS) entry which is preliminary data.</text>
</comment>
<evidence type="ECO:0000259" key="1">
    <source>
        <dbReference type="Pfam" id="PF12697"/>
    </source>
</evidence>
<feature type="domain" description="AB hydrolase-1" evidence="1">
    <location>
        <begin position="10"/>
        <end position="206"/>
    </location>
</feature>
<dbReference type="InterPro" id="IPR000073">
    <property type="entry name" value="AB_hydrolase_1"/>
</dbReference>
<dbReference type="Proteomes" id="UP000284120">
    <property type="component" value="Unassembled WGS sequence"/>
</dbReference>
<dbReference type="SUPFAM" id="SSF53474">
    <property type="entry name" value="alpha/beta-Hydrolases"/>
    <property type="match status" value="1"/>
</dbReference>
<gene>
    <name evidence="2" type="ORF">DPV69_17430</name>
</gene>
<keyword evidence="3" id="KW-1185">Reference proteome</keyword>
<sequence length="219" mass="25265">MKNVYILSGLGADERVFRYLDFKDLDVAFVKWIKPLANETITRYTQRISEQIKCKNPVLIGLSFGGIIATELAKIIPVKQLILISSLKTRTEIPFIYRLAGQLRLHQLIPYSFLKKDHALNRWLFGVIRKNDKDLFKRVLADTDIDFLKWAINIIVTWENVDLHPQLKHIHGTRDKLLPFKNAEEAIAIENGGHLMVLDKAKQVSEVLHRVINSKLETT</sequence>
<accession>A0A3S3SSL4</accession>
<dbReference type="Pfam" id="PF12697">
    <property type="entry name" value="Abhydrolase_6"/>
    <property type="match status" value="1"/>
</dbReference>
<dbReference type="AlphaFoldDB" id="A0A3S3SSL4"/>
<protein>
    <submittedName>
        <fullName evidence="2">Alpha/beta hydrolase</fullName>
    </submittedName>
</protein>
<dbReference type="InterPro" id="IPR029058">
    <property type="entry name" value="AB_hydrolase_fold"/>
</dbReference>
<organism evidence="2 3">
    <name type="scientific">Pedobacter chitinilyticus</name>
    <dbReference type="NCBI Taxonomy" id="2233776"/>
    <lineage>
        <taxon>Bacteria</taxon>
        <taxon>Pseudomonadati</taxon>
        <taxon>Bacteroidota</taxon>
        <taxon>Sphingobacteriia</taxon>
        <taxon>Sphingobacteriales</taxon>
        <taxon>Sphingobacteriaceae</taxon>
        <taxon>Pedobacter</taxon>
    </lineage>
</organism>
<reference evidence="2 3" key="1">
    <citation type="submission" date="2018-06" db="EMBL/GenBank/DDBJ databases">
        <title>Pedobacter endophyticus sp. nov., an endophytic bacterium isolated from a leaf of Triticum aestivum.</title>
        <authorList>
            <person name="Zhang L."/>
        </authorList>
    </citation>
    <scope>NUCLEOTIDE SEQUENCE [LARGE SCALE GENOMIC DNA]</scope>
    <source>
        <strain evidence="2 3">CM134L-2</strain>
    </source>
</reference>
<dbReference type="GO" id="GO:0016787">
    <property type="term" value="F:hydrolase activity"/>
    <property type="evidence" value="ECO:0007669"/>
    <property type="project" value="UniProtKB-KW"/>
</dbReference>
<dbReference type="OrthoDB" id="659408at2"/>
<dbReference type="RefSeq" id="WP_113648695.1">
    <property type="nucleotide sequence ID" value="NZ_QMHN01000006.1"/>
</dbReference>
<evidence type="ECO:0000313" key="3">
    <source>
        <dbReference type="Proteomes" id="UP000284120"/>
    </source>
</evidence>
<keyword evidence="2" id="KW-0378">Hydrolase</keyword>
<proteinExistence type="predicted"/>
<dbReference type="EMBL" id="SAYW01000006">
    <property type="protein sequence ID" value="RWU04944.1"/>
    <property type="molecule type" value="Genomic_DNA"/>
</dbReference>